<sequence>MKHLYGGKIIIWILVALVILFVSYVFIPRLCFTAYLGWKLNDYKKELTDCVNSQVLSAANRPSNDLICSCFTEADKIVGLNNDSGSWIVVDLEKPKLNWFSRQFYDYRGDMIFEARSFRSDLMTRVREKFNIRGYYEPSCILYDFF</sequence>
<feature type="transmembrane region" description="Helical" evidence="1">
    <location>
        <begin position="9"/>
        <end position="27"/>
    </location>
</feature>
<comment type="caution">
    <text evidence="2">The sequence shown here is derived from an EMBL/GenBank/DDBJ whole genome shotgun (WGS) entry which is preliminary data.</text>
</comment>
<protein>
    <submittedName>
        <fullName evidence="2">Uncharacterized protein</fullName>
    </submittedName>
</protein>
<evidence type="ECO:0000313" key="3">
    <source>
        <dbReference type="Proteomes" id="UP000229901"/>
    </source>
</evidence>
<reference evidence="3" key="1">
    <citation type="submission" date="2017-09" db="EMBL/GenBank/DDBJ databases">
        <title>Depth-based differentiation of microbial function through sediment-hosted aquifers and enrichment of novel symbionts in the deep terrestrial subsurface.</title>
        <authorList>
            <person name="Probst A.J."/>
            <person name="Ladd B."/>
            <person name="Jarett J.K."/>
            <person name="Geller-Mcgrath D.E."/>
            <person name="Sieber C.M.K."/>
            <person name="Emerson J.B."/>
            <person name="Anantharaman K."/>
            <person name="Thomas B.C."/>
            <person name="Malmstrom R."/>
            <person name="Stieglmeier M."/>
            <person name="Klingl A."/>
            <person name="Woyke T."/>
            <person name="Ryan C.M."/>
            <person name="Banfield J.F."/>
        </authorList>
    </citation>
    <scope>NUCLEOTIDE SEQUENCE [LARGE SCALE GENOMIC DNA]</scope>
</reference>
<organism evidence="2 3">
    <name type="scientific">Candidatus Falkowbacteria bacterium CG10_big_fil_rev_8_21_14_0_10_39_11</name>
    <dbReference type="NCBI Taxonomy" id="1974565"/>
    <lineage>
        <taxon>Bacteria</taxon>
        <taxon>Candidatus Falkowiibacteriota</taxon>
    </lineage>
</organism>
<accession>A0A2H0V5A1</accession>
<dbReference type="AlphaFoldDB" id="A0A2H0V5A1"/>
<keyword evidence="1" id="KW-1133">Transmembrane helix</keyword>
<dbReference type="Proteomes" id="UP000229901">
    <property type="component" value="Unassembled WGS sequence"/>
</dbReference>
<proteinExistence type="predicted"/>
<name>A0A2H0V5A1_9BACT</name>
<evidence type="ECO:0000256" key="1">
    <source>
        <dbReference type="SAM" id="Phobius"/>
    </source>
</evidence>
<dbReference type="EMBL" id="PFAP01000011">
    <property type="protein sequence ID" value="PIR94248.1"/>
    <property type="molecule type" value="Genomic_DNA"/>
</dbReference>
<keyword evidence="1" id="KW-0472">Membrane</keyword>
<keyword evidence="1" id="KW-0812">Transmembrane</keyword>
<gene>
    <name evidence="2" type="ORF">COT97_02025</name>
</gene>
<evidence type="ECO:0000313" key="2">
    <source>
        <dbReference type="EMBL" id="PIR94248.1"/>
    </source>
</evidence>